<dbReference type="Proteomes" id="UP001260072">
    <property type="component" value="Unassembled WGS sequence"/>
</dbReference>
<evidence type="ECO:0000313" key="3">
    <source>
        <dbReference type="Proteomes" id="UP001260072"/>
    </source>
</evidence>
<feature type="transmembrane region" description="Helical" evidence="1">
    <location>
        <begin position="114"/>
        <end position="135"/>
    </location>
</feature>
<sequence>MRTLYTGLAWTVAGAVVVQAAAIAFAFSGMLNLVSEGGVVDKALLEGFQAAGVGEAGFLVHGLVGGVVIPLVAVALLIVSFFVRERGSTMWAAIVLGLVALQVTLGFSVTDLPYLGLVHGANALAVVAAASVAALRMRRSRGESATEEATSRAVAA</sequence>
<dbReference type="RefSeq" id="WP_310519961.1">
    <property type="nucleotide sequence ID" value="NZ_BAABBS010000003.1"/>
</dbReference>
<keyword evidence="1" id="KW-0812">Transmembrane</keyword>
<feature type="transmembrane region" description="Helical" evidence="1">
    <location>
        <begin position="90"/>
        <end position="108"/>
    </location>
</feature>
<organism evidence="2 3">
    <name type="scientific">Agromyces indicus</name>
    <dbReference type="NCBI Taxonomy" id="758919"/>
    <lineage>
        <taxon>Bacteria</taxon>
        <taxon>Bacillati</taxon>
        <taxon>Actinomycetota</taxon>
        <taxon>Actinomycetes</taxon>
        <taxon>Micrococcales</taxon>
        <taxon>Microbacteriaceae</taxon>
        <taxon>Agromyces</taxon>
    </lineage>
</organism>
<feature type="transmembrane region" description="Helical" evidence="1">
    <location>
        <begin position="58"/>
        <end position="83"/>
    </location>
</feature>
<evidence type="ECO:0000313" key="2">
    <source>
        <dbReference type="EMBL" id="MDR5691339.1"/>
    </source>
</evidence>
<protein>
    <submittedName>
        <fullName evidence="2">Uncharacterized protein</fullName>
    </submittedName>
</protein>
<dbReference type="EMBL" id="JAVKGS010000001">
    <property type="protein sequence ID" value="MDR5691339.1"/>
    <property type="molecule type" value="Genomic_DNA"/>
</dbReference>
<evidence type="ECO:0000256" key="1">
    <source>
        <dbReference type="SAM" id="Phobius"/>
    </source>
</evidence>
<name>A0ABU1FHV9_9MICO</name>
<reference evidence="3" key="1">
    <citation type="submission" date="2023-07" db="EMBL/GenBank/DDBJ databases">
        <title>Description of three actinobacteria isolated from air of manufacturing shop in a pharmaceutical factory.</title>
        <authorList>
            <person name="Zhang D.-F."/>
        </authorList>
    </citation>
    <scope>NUCLEOTIDE SEQUENCE [LARGE SCALE GENOMIC DNA]</scope>
    <source>
        <strain evidence="3">CCTCC AB 2011122</strain>
    </source>
</reference>
<accession>A0ABU1FHV9</accession>
<keyword evidence="3" id="KW-1185">Reference proteome</keyword>
<proteinExistence type="predicted"/>
<comment type="caution">
    <text evidence="2">The sequence shown here is derived from an EMBL/GenBank/DDBJ whole genome shotgun (WGS) entry which is preliminary data.</text>
</comment>
<gene>
    <name evidence="2" type="ORF">RH861_04600</name>
</gene>
<keyword evidence="1" id="KW-0472">Membrane</keyword>
<keyword evidence="1" id="KW-1133">Transmembrane helix</keyword>